<dbReference type="PANTHER" id="PTHR37981">
    <property type="entry name" value="LIPASE 2"/>
    <property type="match status" value="1"/>
</dbReference>
<protein>
    <submittedName>
        <fullName evidence="3">SGNH/GDSL hydrolase family protein</fullName>
    </submittedName>
</protein>
<proteinExistence type="predicted"/>
<gene>
    <name evidence="3" type="ORF">ACIGXA_39720</name>
</gene>
<name>A0ABW8CJL2_9ACTN</name>
<keyword evidence="3" id="KW-0378">Hydrolase</keyword>
<feature type="region of interest" description="Disordered" evidence="1">
    <location>
        <begin position="1"/>
        <end position="23"/>
    </location>
</feature>
<evidence type="ECO:0000259" key="2">
    <source>
        <dbReference type="Pfam" id="PF25275"/>
    </source>
</evidence>
<accession>A0ABW8CJL2</accession>
<dbReference type="RefSeq" id="WP_399658308.1">
    <property type="nucleotide sequence ID" value="NZ_JBITYG010000021.1"/>
</dbReference>
<dbReference type="InterPro" id="IPR037460">
    <property type="entry name" value="SEST-like"/>
</dbReference>
<reference evidence="3 4" key="1">
    <citation type="submission" date="2024-10" db="EMBL/GenBank/DDBJ databases">
        <title>The Natural Products Discovery Center: Release of the First 8490 Sequenced Strains for Exploring Actinobacteria Biosynthetic Diversity.</title>
        <authorList>
            <person name="Kalkreuter E."/>
            <person name="Kautsar S.A."/>
            <person name="Yang D."/>
            <person name="Bader C.D."/>
            <person name="Teijaro C.N."/>
            <person name="Fluegel L."/>
            <person name="Davis C.M."/>
            <person name="Simpson J.R."/>
            <person name="Lauterbach L."/>
            <person name="Steele A.D."/>
            <person name="Gui C."/>
            <person name="Meng S."/>
            <person name="Li G."/>
            <person name="Viehrig K."/>
            <person name="Ye F."/>
            <person name="Su P."/>
            <person name="Kiefer A.F."/>
            <person name="Nichols A."/>
            <person name="Cepeda A.J."/>
            <person name="Yan W."/>
            <person name="Fan B."/>
            <person name="Jiang Y."/>
            <person name="Adhikari A."/>
            <person name="Zheng C.-J."/>
            <person name="Schuster L."/>
            <person name="Cowan T.M."/>
            <person name="Smanski M.J."/>
            <person name="Chevrette M.G."/>
            <person name="De Carvalho L.P.S."/>
            <person name="Shen B."/>
        </authorList>
    </citation>
    <scope>NUCLEOTIDE SEQUENCE [LARGE SCALE GENOMIC DNA]</scope>
    <source>
        <strain evidence="3 4">NPDC053399</strain>
    </source>
</reference>
<dbReference type="InterPro" id="IPR036514">
    <property type="entry name" value="SGNH_hydro_sf"/>
</dbReference>
<dbReference type="EMBL" id="JBITYG010000021">
    <property type="protein sequence ID" value="MFI9106643.1"/>
    <property type="molecule type" value="Genomic_DNA"/>
</dbReference>
<keyword evidence="4" id="KW-1185">Reference proteome</keyword>
<dbReference type="PANTHER" id="PTHR37981:SF1">
    <property type="entry name" value="SGNH HYDROLASE-TYPE ESTERASE DOMAIN-CONTAINING PROTEIN"/>
    <property type="match status" value="1"/>
</dbReference>
<sequence length="1264" mass="133032">MSSDRSQSGRQEDSSRVLSPDGVLPKAWKQSADRAVTVAGDGSGLHVLAADSSQAYQWRTVATLSEPGFGTDLWIGNACVTGSGKRAVVVYAPRDFTNKPELMEHGGFAAVVDLTDGKVTKLADTVTLAYFSPGCGTGETAVLTQIGSDKDGRTRLLTVDATTGTVTRKQTENVQVTSAVPVGDRVVGAAAGRLVSFARDNRATELATTSGPAFQLRVDSQGGVSFLDREGATVRARRIAEGHTTTFAQGPAGALGLQTGSEGRVFLTGTPASTTALPAPVQRLKVAADATVSSTGALAIDQAISKSLRSHVSSPLAATAWNAAAPLQITTEVPATGKKISFTAGQDGSSPQSTGKSASPALTGSRTPGVQAGSRALAPATAGDPNSTIDTDRTCSMPRNDPAQQAYQPTPNQVEWAADMAIRGTLTSAYVRQGGWRSAAGLGTVNPQGTFPLPALTGTSGGRIPAQVLLGVLAQESNLWQAEGGALPGQTSSTLASTNGFYGHPATPADPQDHWQINWDKTDCGYGVGQQTDGMKLGQTDALPPAQQKAIALDYTSNIAVAAQTLSKKWNEIHTVNPQPNAIKLNTDDPAAPENWFAALWNYNSGMNPYVPANPSAPWGLGYLNNPSNPLYPPDRHAFLDGNTYADAAHPQKWSYAEKVLGWGAWPIDTGRSYADTGAANNGNTAGYQAAWWSSDGNRSTVKPGLDTFCKPTENACDPANPPRCEIDHMGPTCDPPHWYHVPQTTWKVNCPTSCGHELLTYKTLKVELGNGNNGAGAMCDNAVPSGALVVDDLPSSVPAFTDGCSKTGWTNSGSFKFSPFQADTANHYEAKGDLHQIGGGFGDHFWYAHTRSTGTGIGLMRVTGNWTLNKTLNQWARVFVHVPDTGAQTQQAHYQVGGLSGGQPRDRYLNQHYKANTWVPLGVYRFNGTPTVSLSNQTADGTADDDVAWDAVAFQPLAGKPKHMIVTMGDSYSSGEGAGAYSPESDTNHGTSQWNGCRRSANSWARKTFLPGNTTQTGVLADRYDASLDLQNVTCSGATTSQLTTGDPNPWGQMGNYHEKTQIDSGVLSADTTLVMLTIGGNDSGNFTNAVVNCYIVGVCSQNDYTAGIDTAVAATGSLINDIHTVAPNAQIVLMSYPHIVADQPCLAANFDALNYLADHMRDKQKAMVDERKKAGVKVAFADAIPAFHGHGLCDSDEYINGLVAGPNGDGDYHKGDPANPIPCVPFSGTCASLESFHPKSTGTSTYAQVMDQTLTDIGYLGG</sequence>
<evidence type="ECO:0000313" key="3">
    <source>
        <dbReference type="EMBL" id="MFI9106643.1"/>
    </source>
</evidence>
<dbReference type="Gene3D" id="3.40.50.1110">
    <property type="entry name" value="SGNH hydrolase"/>
    <property type="match status" value="1"/>
</dbReference>
<comment type="caution">
    <text evidence="3">The sequence shown here is derived from an EMBL/GenBank/DDBJ whole genome shotgun (WGS) entry which is preliminary data.</text>
</comment>
<dbReference type="CDD" id="cd01823">
    <property type="entry name" value="SEST_like"/>
    <property type="match status" value="1"/>
</dbReference>
<dbReference type="InterPro" id="IPR001087">
    <property type="entry name" value="GDSL"/>
</dbReference>
<feature type="domain" description="Golvesin/Xly CBD-like" evidence="2">
    <location>
        <begin position="864"/>
        <end position="955"/>
    </location>
</feature>
<dbReference type="GO" id="GO:0016787">
    <property type="term" value="F:hydrolase activity"/>
    <property type="evidence" value="ECO:0007669"/>
    <property type="project" value="UniProtKB-KW"/>
</dbReference>
<dbReference type="Proteomes" id="UP001614394">
    <property type="component" value="Unassembled WGS sequence"/>
</dbReference>
<dbReference type="Pfam" id="PF00657">
    <property type="entry name" value="Lipase_GDSL"/>
    <property type="match status" value="1"/>
</dbReference>
<dbReference type="InterPro" id="IPR033803">
    <property type="entry name" value="CBD-like_Golvesin-Xly"/>
</dbReference>
<dbReference type="SUPFAM" id="SSF52266">
    <property type="entry name" value="SGNH hydrolase"/>
    <property type="match status" value="1"/>
</dbReference>
<evidence type="ECO:0000313" key="4">
    <source>
        <dbReference type="Proteomes" id="UP001614394"/>
    </source>
</evidence>
<feature type="compositionally biased region" description="Polar residues" evidence="1">
    <location>
        <begin position="343"/>
        <end position="368"/>
    </location>
</feature>
<dbReference type="Pfam" id="PF25275">
    <property type="entry name" value="Golvesin_C"/>
    <property type="match status" value="1"/>
</dbReference>
<evidence type="ECO:0000256" key="1">
    <source>
        <dbReference type="SAM" id="MobiDB-lite"/>
    </source>
</evidence>
<organism evidence="3 4">
    <name type="scientific">Streptomyces fildesensis</name>
    <dbReference type="NCBI Taxonomy" id="375757"/>
    <lineage>
        <taxon>Bacteria</taxon>
        <taxon>Bacillati</taxon>
        <taxon>Actinomycetota</taxon>
        <taxon>Actinomycetes</taxon>
        <taxon>Kitasatosporales</taxon>
        <taxon>Streptomycetaceae</taxon>
        <taxon>Streptomyces</taxon>
    </lineage>
</organism>
<feature type="region of interest" description="Disordered" evidence="1">
    <location>
        <begin position="340"/>
        <end position="409"/>
    </location>
</feature>